<dbReference type="Proteomes" id="UP001257895">
    <property type="component" value="Unassembled WGS sequence"/>
</dbReference>
<gene>
    <name evidence="4" type="ORF">QNO05_03520</name>
</gene>
<proteinExistence type="predicted"/>
<dbReference type="SUPFAM" id="SSF51735">
    <property type="entry name" value="NAD(P)-binding Rossmann-fold domains"/>
    <property type="match status" value="1"/>
</dbReference>
<dbReference type="RefSeq" id="WP_019523134.1">
    <property type="nucleotide sequence ID" value="NZ_JASKMB010000002.1"/>
</dbReference>
<dbReference type="Pfam" id="PF13602">
    <property type="entry name" value="ADH_zinc_N_2"/>
    <property type="match status" value="1"/>
</dbReference>
<keyword evidence="5" id="KW-1185">Reference proteome</keyword>
<dbReference type="Pfam" id="PF08240">
    <property type="entry name" value="ADH_N"/>
    <property type="match status" value="1"/>
</dbReference>
<accession>A0ABU3J1I9</accession>
<protein>
    <submittedName>
        <fullName evidence="4">NADP-dependent oxidoreductase</fullName>
        <ecNumber evidence="4">1.-.-.-</ecNumber>
    </submittedName>
</protein>
<evidence type="ECO:0000259" key="3">
    <source>
        <dbReference type="SMART" id="SM00829"/>
    </source>
</evidence>
<name>A0ABU3J1I9_9ACTN</name>
<dbReference type="Gene3D" id="3.40.50.720">
    <property type="entry name" value="NAD(P)-binding Rossmann-like Domain"/>
    <property type="match status" value="1"/>
</dbReference>
<sequence>MKAIGSTTFGGPDVLRELELPTPEAGPGEVRIRVHAAAVNPTDALFRAGAYAARTTDVPPPYLPGMDAAGVIDQLGPGADGRLSVGQRVVALVMPTRPQGGAYAEQIVVPAESVVPAPAGTDHAEASTLLMNAATARLALDTLALPRGATVAVTGAAGAVGGYAIELAKADGLTVVADAAPHDRDLVRGFGADHVVDRGKDVATRVRELVPDGVAGLVDGSDQREEAVPAVADGGTLVALRGWQGPAEGGVTVAPVFVAGVRGDTALLDALRLQAEQGVLSLRVAKVLPASDAAEAHRLLAAGGLRGRLVLDFS</sequence>
<dbReference type="InterPro" id="IPR013154">
    <property type="entry name" value="ADH-like_N"/>
</dbReference>
<evidence type="ECO:0000313" key="4">
    <source>
        <dbReference type="EMBL" id="MDT6968928.1"/>
    </source>
</evidence>
<evidence type="ECO:0000256" key="2">
    <source>
        <dbReference type="ARBA" id="ARBA00023002"/>
    </source>
</evidence>
<comment type="caution">
    <text evidence="4">The sequence shown here is derived from an EMBL/GenBank/DDBJ whole genome shotgun (WGS) entry which is preliminary data.</text>
</comment>
<dbReference type="CDD" id="cd05289">
    <property type="entry name" value="MDR_like_2"/>
    <property type="match status" value="1"/>
</dbReference>
<organism evidence="4 5">
    <name type="scientific">Streptomyces thermocarboxydus</name>
    <dbReference type="NCBI Taxonomy" id="59299"/>
    <lineage>
        <taxon>Bacteria</taxon>
        <taxon>Bacillati</taxon>
        <taxon>Actinomycetota</taxon>
        <taxon>Actinomycetes</taxon>
        <taxon>Kitasatosporales</taxon>
        <taxon>Streptomycetaceae</taxon>
        <taxon>Streptomyces</taxon>
    </lineage>
</organism>
<feature type="domain" description="Enoyl reductase (ER)" evidence="3">
    <location>
        <begin position="10"/>
        <end position="311"/>
    </location>
</feature>
<dbReference type="InterPro" id="IPR036291">
    <property type="entry name" value="NAD(P)-bd_dom_sf"/>
</dbReference>
<dbReference type="SMART" id="SM00829">
    <property type="entry name" value="PKS_ER"/>
    <property type="match status" value="1"/>
</dbReference>
<dbReference type="InterPro" id="IPR011032">
    <property type="entry name" value="GroES-like_sf"/>
</dbReference>
<keyword evidence="1" id="KW-0521">NADP</keyword>
<dbReference type="PANTHER" id="PTHR48106:SF18">
    <property type="entry name" value="QUINONE OXIDOREDUCTASE PIG3"/>
    <property type="match status" value="1"/>
</dbReference>
<keyword evidence="2 4" id="KW-0560">Oxidoreductase</keyword>
<evidence type="ECO:0000313" key="5">
    <source>
        <dbReference type="Proteomes" id="UP001257895"/>
    </source>
</evidence>
<reference evidence="4 5" key="1">
    <citation type="submission" date="2023-05" db="EMBL/GenBank/DDBJ databases">
        <title>Streptomyces fuscus sp. nov., a brown-black pigment producing actinomyces isolated from dry sand of Sea duck farm.</title>
        <authorList>
            <person name="Xie J."/>
            <person name="Shen N."/>
        </authorList>
    </citation>
    <scope>NUCLEOTIDE SEQUENCE [LARGE SCALE GENOMIC DNA]</scope>
    <source>
        <strain evidence="4 5">CGMCC 4.1883</strain>
    </source>
</reference>
<evidence type="ECO:0000256" key="1">
    <source>
        <dbReference type="ARBA" id="ARBA00022857"/>
    </source>
</evidence>
<dbReference type="GO" id="GO:0016491">
    <property type="term" value="F:oxidoreductase activity"/>
    <property type="evidence" value="ECO:0007669"/>
    <property type="project" value="UniProtKB-KW"/>
</dbReference>
<dbReference type="InterPro" id="IPR020843">
    <property type="entry name" value="ER"/>
</dbReference>
<dbReference type="SUPFAM" id="SSF50129">
    <property type="entry name" value="GroES-like"/>
    <property type="match status" value="1"/>
</dbReference>
<dbReference type="EMBL" id="JASKMB010000002">
    <property type="protein sequence ID" value="MDT6968928.1"/>
    <property type="molecule type" value="Genomic_DNA"/>
</dbReference>
<dbReference type="EC" id="1.-.-.-" evidence="4"/>
<dbReference type="PANTHER" id="PTHR48106">
    <property type="entry name" value="QUINONE OXIDOREDUCTASE PIG3-RELATED"/>
    <property type="match status" value="1"/>
</dbReference>
<dbReference type="Gene3D" id="3.90.180.10">
    <property type="entry name" value="Medium-chain alcohol dehydrogenases, catalytic domain"/>
    <property type="match status" value="1"/>
</dbReference>